<organism evidence="1 2">
    <name type="scientific">Crossiella cryophila</name>
    <dbReference type="NCBI Taxonomy" id="43355"/>
    <lineage>
        <taxon>Bacteria</taxon>
        <taxon>Bacillati</taxon>
        <taxon>Actinomycetota</taxon>
        <taxon>Actinomycetes</taxon>
        <taxon>Pseudonocardiales</taxon>
        <taxon>Pseudonocardiaceae</taxon>
        <taxon>Crossiella</taxon>
    </lineage>
</organism>
<dbReference type="InterPro" id="IPR047659">
    <property type="entry name" value="T7SS_assoc"/>
</dbReference>
<proteinExistence type="predicted"/>
<dbReference type="NCBIfam" id="NF033532">
    <property type="entry name" value="lone7para_assoc"/>
    <property type="match status" value="1"/>
</dbReference>
<sequence length="333" mass="36404">MLHTIEIAAFRADTVFLDAGTTQARAEYQRGQDEDALVRVHGPWGTGEARAHDVYEALLRVRRDLEELGWFLAVNGARRDVVCLGQTRNWSGGTEVHRPDTETTTTLALFGPADPALVGTVAEQEELTREHSPAADEPPEITEEMRAVARHQPNSWLYSIDAEFDPSSVVPPWGVRGGYRVDEHGHFGEYVPNPGYRPGPQALGWPRPTNQLERDLELALSGYGPRETALATLLDWELTMAEYPDHPGELFLSEEAGGSVLDACTSPERRPEEWTSCQAAQGRALLGFGGVRLRLNAGVTGALSATIPLQDLIDFAAGEQTAGRARSRGELST</sequence>
<accession>A0A7W7FQP9</accession>
<dbReference type="RefSeq" id="WP_185000459.1">
    <property type="nucleotide sequence ID" value="NZ_BAAAUI010000003.1"/>
</dbReference>
<dbReference type="Proteomes" id="UP000533598">
    <property type="component" value="Unassembled WGS sequence"/>
</dbReference>
<comment type="caution">
    <text evidence="1">The sequence shown here is derived from an EMBL/GenBank/DDBJ whole genome shotgun (WGS) entry which is preliminary data.</text>
</comment>
<name>A0A7W7FQP9_9PSEU</name>
<dbReference type="EMBL" id="JACHMH010000001">
    <property type="protein sequence ID" value="MBB4674362.1"/>
    <property type="molecule type" value="Genomic_DNA"/>
</dbReference>
<evidence type="ECO:0000313" key="1">
    <source>
        <dbReference type="EMBL" id="MBB4674362.1"/>
    </source>
</evidence>
<gene>
    <name evidence="1" type="ORF">HNR67_000480</name>
</gene>
<protein>
    <submittedName>
        <fullName evidence="1">Uncharacterized protein</fullName>
    </submittedName>
</protein>
<dbReference type="AlphaFoldDB" id="A0A7W7FQP9"/>
<keyword evidence="2" id="KW-1185">Reference proteome</keyword>
<reference evidence="1 2" key="1">
    <citation type="submission" date="2020-08" db="EMBL/GenBank/DDBJ databases">
        <title>Sequencing the genomes of 1000 actinobacteria strains.</title>
        <authorList>
            <person name="Klenk H.-P."/>
        </authorList>
    </citation>
    <scope>NUCLEOTIDE SEQUENCE [LARGE SCALE GENOMIC DNA]</scope>
    <source>
        <strain evidence="1 2">DSM 44230</strain>
    </source>
</reference>
<evidence type="ECO:0000313" key="2">
    <source>
        <dbReference type="Proteomes" id="UP000533598"/>
    </source>
</evidence>